<dbReference type="GeneID" id="447062"/>
<dbReference type="PaxDb" id="8355-A0A1L8I0K0"/>
<dbReference type="Pfam" id="PF00171">
    <property type="entry name" value="Aldedh"/>
    <property type="match status" value="1"/>
</dbReference>
<dbReference type="PIRSF" id="PIRSF036492">
    <property type="entry name" value="ALDH"/>
    <property type="match status" value="1"/>
</dbReference>
<dbReference type="SUPFAM" id="SSF53720">
    <property type="entry name" value="ALDH-like"/>
    <property type="match status" value="1"/>
</dbReference>
<organism evidence="9">
    <name type="scientific">Xenopus laevis</name>
    <name type="common">African clawed frog</name>
    <dbReference type="NCBI Taxonomy" id="8355"/>
    <lineage>
        <taxon>Eukaryota</taxon>
        <taxon>Metazoa</taxon>
        <taxon>Chordata</taxon>
        <taxon>Craniata</taxon>
        <taxon>Vertebrata</taxon>
        <taxon>Euteleostomi</taxon>
        <taxon>Amphibia</taxon>
        <taxon>Batrachia</taxon>
        <taxon>Anura</taxon>
        <taxon>Pipoidea</taxon>
        <taxon>Pipidae</taxon>
        <taxon>Xenopodinae</taxon>
        <taxon>Xenopus</taxon>
        <taxon>Xenopus</taxon>
    </lineage>
</organism>
<dbReference type="CTD" id="447062"/>
<dbReference type="Gene3D" id="3.40.605.10">
    <property type="entry name" value="Aldehyde Dehydrogenase, Chain A, domain 1"/>
    <property type="match status" value="1"/>
</dbReference>
<evidence type="ECO:0000256" key="3">
    <source>
        <dbReference type="ARBA" id="ARBA00023027"/>
    </source>
</evidence>
<dbReference type="InterPro" id="IPR016162">
    <property type="entry name" value="Ald_DH_N"/>
</dbReference>
<sequence length="502" mass="55800">MDNVKSSPSPARWFRVLKRTVSGECQQKKPATPSVCEDALRKCREAFSCGKTRPYSFRLLQLEAILNMLDKHEEEIVGALEQDMHRPRFETVLSEITSVKNEALYAVNNLEKWMQPLPGQKSMSNLLDSCFIQMEPVGVVLIIGGWSFPVQLSLIPLVGAVAAGNCVVLQPSGTCTHAANLLQKLIPLYLDNSCFHVVSGGQNDLMKLLENKFDHILYTGDRVTGRAVMLAAARYITPVSLVLGGKNPCYVDQSCDIKMASHRIAWARFVNAGQSSLAPDYILCQPEIRNALIHELKTCVEEFYGKNPRESPNYGRLACMEQYIRVKDLLSCGQVAFGGETDDTERYIAPTVLTDVQEADPIMQTEILGPVLPILTVPNLDEAIQLINRKDRPLAVYVYSENEQVISDILSRTSSGSFCSNDSMIQSIYTSMPCGSIGNSGVGIYRGKHSFDAFSQGRACLLRNTAVECVTYLRYPPYAEKPLSLLLWACSISRKKRLCHIL</sequence>
<dbReference type="Xenbase" id="XB-GENE-5749687">
    <property type="gene designation" value="aldh3b4.L"/>
</dbReference>
<dbReference type="GO" id="GO:0006081">
    <property type="term" value="P:aldehyde metabolic process"/>
    <property type="evidence" value="ECO:0000318"/>
    <property type="project" value="GO_Central"/>
</dbReference>
<dbReference type="Bgee" id="447062">
    <property type="expression patterns" value="Expressed in egg cell and 7 other cell types or tissues"/>
</dbReference>
<evidence type="ECO:0000259" key="5">
    <source>
        <dbReference type="Pfam" id="PF00171"/>
    </source>
</evidence>
<dbReference type="AlphaFoldDB" id="A0A1L8I0K0"/>
<keyword evidence="6" id="KW-1185">Reference proteome</keyword>
<reference evidence="7 8" key="1">
    <citation type="submission" date="2022-04" db="UniProtKB">
        <authorList>
            <consortium name="RefSeq"/>
        </authorList>
    </citation>
    <scope>IDENTIFICATION</scope>
    <source>
        <strain evidence="7 8">J_2021</strain>
        <tissue evidence="7 8">Erythrocytes</tissue>
    </source>
</reference>
<evidence type="ECO:0000313" key="8">
    <source>
        <dbReference type="RefSeq" id="XP_018102647.1"/>
    </source>
</evidence>
<dbReference type="InterPro" id="IPR015590">
    <property type="entry name" value="Aldehyde_DH_dom"/>
</dbReference>
<dbReference type="GO" id="GO:0004029">
    <property type="term" value="F:aldehyde dehydrogenase (NAD+) activity"/>
    <property type="evidence" value="ECO:0000318"/>
    <property type="project" value="GO_Central"/>
</dbReference>
<dbReference type="InterPro" id="IPR012394">
    <property type="entry name" value="Aldehyde_DH_NAD(P)"/>
</dbReference>
<evidence type="ECO:0000256" key="1">
    <source>
        <dbReference type="ARBA" id="ARBA00009986"/>
    </source>
</evidence>
<evidence type="ECO:0000256" key="2">
    <source>
        <dbReference type="ARBA" id="ARBA00023002"/>
    </source>
</evidence>
<dbReference type="PANTHER" id="PTHR43570:SF7">
    <property type="entry name" value="ALDEHYDE DEHYDROGENASE"/>
    <property type="match status" value="1"/>
</dbReference>
<comment type="similarity">
    <text evidence="1 4">Belongs to the aldehyde dehydrogenase family.</text>
</comment>
<dbReference type="FunFam" id="3.40.605.10:FF:000004">
    <property type="entry name" value="Aldehyde dehydrogenase"/>
    <property type="match status" value="1"/>
</dbReference>
<dbReference type="Gene3D" id="3.40.309.10">
    <property type="entry name" value="Aldehyde Dehydrogenase, Chain A, domain 2"/>
    <property type="match status" value="1"/>
</dbReference>
<dbReference type="InterPro" id="IPR016161">
    <property type="entry name" value="Ald_DH/histidinol_DH"/>
</dbReference>
<evidence type="ECO:0000313" key="7">
    <source>
        <dbReference type="RefSeq" id="XP_018102638.1"/>
    </source>
</evidence>
<accession>A0A1L8I0K0</accession>
<protein>
    <recommendedName>
        <fullName evidence="4">Aldehyde dehydrogenase</fullName>
    </recommendedName>
</protein>
<proteinExistence type="inferred from homology"/>
<name>A0A1L8I0K0_XENLA</name>
<gene>
    <name evidence="10" type="primary">aldh3b4.L</name>
    <name evidence="7 8 9" type="synonym">aldh3b1</name>
    <name evidence="7 8 9" type="synonym">aldh3b1.L</name>
    <name evidence="7 8 9" type="synonym">aldh4</name>
    <name evidence="8" type="synonym">aldh7</name>
</gene>
<dbReference type="CDD" id="cd07132">
    <property type="entry name" value="ALDH_F3AB"/>
    <property type="match status" value="1"/>
</dbReference>
<dbReference type="FunFam" id="3.40.309.10:FF:000003">
    <property type="entry name" value="Aldehyde dehydrogenase"/>
    <property type="match status" value="1"/>
</dbReference>
<dbReference type="OrthoDB" id="440325at2759"/>
<evidence type="ECO:0000256" key="4">
    <source>
        <dbReference type="PIRNR" id="PIRNR036492"/>
    </source>
</evidence>
<dbReference type="AGR" id="Xenbase:XB-GENE-5749687"/>
<dbReference type="RefSeq" id="XP_018102638.1">
    <property type="nucleotide sequence ID" value="XM_018247149.2"/>
</dbReference>
<dbReference type="RefSeq" id="XP_018102647.1">
    <property type="nucleotide sequence ID" value="XM_018247158.2"/>
</dbReference>
<dbReference type="PANTHER" id="PTHR43570">
    <property type="entry name" value="ALDEHYDE DEHYDROGENASE"/>
    <property type="match status" value="1"/>
</dbReference>
<dbReference type="OMA" id="LMTWACT"/>
<keyword evidence="2 4" id="KW-0560">Oxidoreductase</keyword>
<evidence type="ECO:0000313" key="9">
    <source>
        <dbReference type="RefSeq" id="XP_018102665.1"/>
    </source>
</evidence>
<evidence type="ECO:0000313" key="6">
    <source>
        <dbReference type="Proteomes" id="UP000186698"/>
    </source>
</evidence>
<dbReference type="GO" id="GO:0005737">
    <property type="term" value="C:cytoplasm"/>
    <property type="evidence" value="ECO:0000318"/>
    <property type="project" value="GO_Central"/>
</dbReference>
<evidence type="ECO:0000313" key="10">
    <source>
        <dbReference type="Xenbase" id="XB-GENE-5749687"/>
    </source>
</evidence>
<dbReference type="STRING" id="8355.A0A1L8I0K0"/>
<dbReference type="RefSeq" id="XP_018102665.1">
    <property type="nucleotide sequence ID" value="XM_018247176.2"/>
</dbReference>
<feature type="domain" description="Aldehyde dehydrogenase" evidence="5">
    <location>
        <begin position="29"/>
        <end position="456"/>
    </location>
</feature>
<dbReference type="GO" id="GO:0004028">
    <property type="term" value="F:3-chloroallyl aldehyde dehydrogenase activity"/>
    <property type="evidence" value="ECO:0000318"/>
    <property type="project" value="GO_Central"/>
</dbReference>
<keyword evidence="3" id="KW-0520">NAD</keyword>
<dbReference type="Proteomes" id="UP000186698">
    <property type="component" value="Chromosome 1L"/>
</dbReference>
<dbReference type="InterPro" id="IPR016163">
    <property type="entry name" value="Ald_DH_C"/>
</dbReference>